<dbReference type="AlphaFoldDB" id="A0A2T9Z798"/>
<evidence type="ECO:0000256" key="1">
    <source>
        <dbReference type="ARBA" id="ARBA00022741"/>
    </source>
</evidence>
<evidence type="ECO:0000256" key="5">
    <source>
        <dbReference type="ARBA" id="ARBA00023239"/>
    </source>
</evidence>
<accession>A0A2T9Z798</accession>
<comment type="similarity">
    <text evidence="7">Belongs to the NnrD/CARKD family.</text>
</comment>
<keyword evidence="4 7" id="KW-0520">NAD</keyword>
<gene>
    <name evidence="9" type="ORF">BB560_005213</name>
</gene>
<comment type="catalytic activity">
    <reaction evidence="7">
        <text>(6S)-NADHX + ATP = ADP + phosphate + NADH + H(+)</text>
        <dbReference type="Rhea" id="RHEA:19017"/>
        <dbReference type="ChEBI" id="CHEBI:15378"/>
        <dbReference type="ChEBI" id="CHEBI:30616"/>
        <dbReference type="ChEBI" id="CHEBI:43474"/>
        <dbReference type="ChEBI" id="CHEBI:57945"/>
        <dbReference type="ChEBI" id="CHEBI:64074"/>
        <dbReference type="ChEBI" id="CHEBI:456216"/>
        <dbReference type="EC" id="4.2.1.93"/>
    </reaction>
</comment>
<keyword evidence="3" id="KW-0521">NADP</keyword>
<dbReference type="NCBIfam" id="TIGR00196">
    <property type="entry name" value="yjeF_cterm"/>
    <property type="match status" value="1"/>
</dbReference>
<dbReference type="PROSITE" id="PS51383">
    <property type="entry name" value="YJEF_C_3"/>
    <property type="match status" value="1"/>
</dbReference>
<dbReference type="GO" id="GO:0047453">
    <property type="term" value="F:ATP-dependent NAD(P)H-hydrate dehydratase activity"/>
    <property type="evidence" value="ECO:0007669"/>
    <property type="project" value="UniProtKB-UniRule"/>
</dbReference>
<feature type="binding site" evidence="7">
    <location>
        <position position="114"/>
    </location>
    <ligand>
        <name>(6S)-NADPHX</name>
        <dbReference type="ChEBI" id="CHEBI:64076"/>
    </ligand>
</feature>
<dbReference type="CDD" id="cd01171">
    <property type="entry name" value="YXKO-related"/>
    <property type="match status" value="1"/>
</dbReference>
<dbReference type="InterPro" id="IPR029056">
    <property type="entry name" value="Ribokinase-like"/>
</dbReference>
<evidence type="ECO:0000259" key="8">
    <source>
        <dbReference type="PROSITE" id="PS51383"/>
    </source>
</evidence>
<comment type="catalytic activity">
    <reaction evidence="6 7">
        <text>(6S)-NADPHX + ATP = ADP + phosphate + NADPH + H(+)</text>
        <dbReference type="Rhea" id="RHEA:32231"/>
        <dbReference type="ChEBI" id="CHEBI:15378"/>
        <dbReference type="ChEBI" id="CHEBI:30616"/>
        <dbReference type="ChEBI" id="CHEBI:43474"/>
        <dbReference type="ChEBI" id="CHEBI:57783"/>
        <dbReference type="ChEBI" id="CHEBI:64076"/>
        <dbReference type="ChEBI" id="CHEBI:456216"/>
        <dbReference type="EC" id="4.2.1.93"/>
    </reaction>
</comment>
<evidence type="ECO:0000313" key="10">
    <source>
        <dbReference type="Proteomes" id="UP000245609"/>
    </source>
</evidence>
<dbReference type="GO" id="GO:0110051">
    <property type="term" value="P:metabolite repair"/>
    <property type="evidence" value="ECO:0007669"/>
    <property type="project" value="TreeGrafter"/>
</dbReference>
<feature type="binding site" evidence="7">
    <location>
        <begin position="224"/>
        <end position="233"/>
    </location>
    <ligand>
        <name>ATP</name>
        <dbReference type="ChEBI" id="CHEBI:30616"/>
    </ligand>
</feature>
<reference evidence="9 10" key="1">
    <citation type="journal article" date="2018" name="MBio">
        <title>Comparative Genomics Reveals the Core Gene Toolbox for the Fungus-Insect Symbiosis.</title>
        <authorList>
            <person name="Wang Y."/>
            <person name="Stata M."/>
            <person name="Wang W."/>
            <person name="Stajich J.E."/>
            <person name="White M.M."/>
            <person name="Moncalvo J.M."/>
        </authorList>
    </citation>
    <scope>NUCLEOTIDE SEQUENCE [LARGE SCALE GENOMIC DNA]</scope>
    <source>
        <strain evidence="9 10">SC-DP-2</strain>
    </source>
</reference>
<evidence type="ECO:0000256" key="4">
    <source>
        <dbReference type="ARBA" id="ARBA00023027"/>
    </source>
</evidence>
<dbReference type="GO" id="GO:0046496">
    <property type="term" value="P:nicotinamide nucleotide metabolic process"/>
    <property type="evidence" value="ECO:0007669"/>
    <property type="project" value="UniProtKB-UniRule"/>
</dbReference>
<organism evidence="9 10">
    <name type="scientific">Smittium megazygosporum</name>
    <dbReference type="NCBI Taxonomy" id="133381"/>
    <lineage>
        <taxon>Eukaryota</taxon>
        <taxon>Fungi</taxon>
        <taxon>Fungi incertae sedis</taxon>
        <taxon>Zoopagomycota</taxon>
        <taxon>Kickxellomycotina</taxon>
        <taxon>Harpellomycetes</taxon>
        <taxon>Harpellales</taxon>
        <taxon>Legeriomycetaceae</taxon>
        <taxon>Smittium</taxon>
    </lineage>
</organism>
<dbReference type="EC" id="4.2.1.93" evidence="7"/>
<keyword evidence="7" id="KW-0597">Phosphoprotein</keyword>
<dbReference type="Pfam" id="PF01256">
    <property type="entry name" value="Carb_kinase"/>
    <property type="match status" value="1"/>
</dbReference>
<dbReference type="PANTHER" id="PTHR12592">
    <property type="entry name" value="ATP-DEPENDENT (S)-NAD(P)H-HYDRATE DEHYDRATASE FAMILY MEMBER"/>
    <property type="match status" value="1"/>
</dbReference>
<comment type="cofactor">
    <cofactor evidence="7">
        <name>Mg(2+)</name>
        <dbReference type="ChEBI" id="CHEBI:18420"/>
    </cofactor>
</comment>
<dbReference type="GO" id="GO:0005737">
    <property type="term" value="C:cytoplasm"/>
    <property type="evidence" value="ECO:0007669"/>
    <property type="project" value="UniProtKB-SubCell"/>
</dbReference>
<dbReference type="OrthoDB" id="8110916at2759"/>
<feature type="binding site" evidence="7">
    <location>
        <position position="234"/>
    </location>
    <ligand>
        <name>(6S)-NADPHX</name>
        <dbReference type="ChEBI" id="CHEBI:64076"/>
    </ligand>
</feature>
<feature type="binding site" evidence="7">
    <location>
        <begin position="205"/>
        <end position="209"/>
    </location>
    <ligand>
        <name>ATP</name>
        <dbReference type="ChEBI" id="CHEBI:30616"/>
    </ligand>
</feature>
<sequence>MQNIDKSCRNLIPVLHHGMHKGDCGRIGFFGGCEEYTGAPYFASLAALKLGADLSYVYCEKDAATVIKSYSPELIVLPYLRLERNYTNNYASLQIKEKILSVVFKQHALSVGSGLGNDPGMLATIRHILEYAKQKEVPIVVDADALSIIGNDPSVISNHSHAILTPNINEFKRLAKSLNISCEASFENSVKECAKRLGGVTLVLKGKDDIISNGETLIKCSETSGLKRCGGQGDILAGAIATFLGWGILYESKKWPNDGSVKYNDLPLVAAYAGCKVTRFASNLGFQKHKLSTQTSDILFSLPEAMNSCFLPHPFSNPERDISHL</sequence>
<comment type="function">
    <text evidence="7">Catalyzes the dehydration of the S-form of NAD(P)HX at the expense of ATP, which is converted to ADP. Together with NAD(P)HX epimerase, which catalyzes the epimerization of the S- and R-forms, the enzyme allows the repair of both epimers of NAD(P)HX, a damaged form of NAD(P)H that is a result of enzymatic or heat-dependent hydration.</text>
</comment>
<keyword evidence="5 7" id="KW-0456">Lyase</keyword>
<evidence type="ECO:0000256" key="6">
    <source>
        <dbReference type="ARBA" id="ARBA00047472"/>
    </source>
</evidence>
<evidence type="ECO:0000256" key="2">
    <source>
        <dbReference type="ARBA" id="ARBA00022840"/>
    </source>
</evidence>
<dbReference type="STRING" id="133381.A0A2T9Z798"/>
<dbReference type="PANTHER" id="PTHR12592:SF0">
    <property type="entry name" value="ATP-DEPENDENT (S)-NAD(P)H-HYDRATE DEHYDRATASE"/>
    <property type="match status" value="1"/>
</dbReference>
<dbReference type="EMBL" id="MBFS01002023">
    <property type="protein sequence ID" value="PVV00407.1"/>
    <property type="molecule type" value="Genomic_DNA"/>
</dbReference>
<feature type="domain" description="YjeF C-terminal" evidence="8">
    <location>
        <begin position="4"/>
        <end position="309"/>
    </location>
</feature>
<dbReference type="InterPro" id="IPR000631">
    <property type="entry name" value="CARKD"/>
</dbReference>
<keyword evidence="10" id="KW-1185">Reference proteome</keyword>
<dbReference type="SUPFAM" id="SSF53613">
    <property type="entry name" value="Ribokinase-like"/>
    <property type="match status" value="1"/>
</dbReference>
<keyword evidence="2 7" id="KW-0067">ATP-binding</keyword>
<comment type="subcellular location">
    <subcellularLocation>
        <location evidence="7">Cytoplasm</location>
    </subcellularLocation>
</comment>
<feature type="binding site" evidence="7">
    <location>
        <begin position="167"/>
        <end position="173"/>
    </location>
    <ligand>
        <name>(6S)-NADPHX</name>
        <dbReference type="ChEBI" id="CHEBI:64076"/>
    </ligand>
</feature>
<dbReference type="Gene3D" id="3.40.1190.20">
    <property type="match status" value="1"/>
</dbReference>
<protein>
    <recommendedName>
        <fullName evidence="7">ATP-dependent (S)-NAD(P)H-hydrate dehydratase</fullName>
        <ecNumber evidence="7">4.2.1.93</ecNumber>
    </recommendedName>
    <alternativeName>
        <fullName evidence="7">ATP-dependent NAD(P)HX dehydratase</fullName>
    </alternativeName>
</protein>
<evidence type="ECO:0000256" key="3">
    <source>
        <dbReference type="ARBA" id="ARBA00022857"/>
    </source>
</evidence>
<evidence type="ECO:0000313" key="9">
    <source>
        <dbReference type="EMBL" id="PVV00407.1"/>
    </source>
</evidence>
<keyword evidence="7" id="KW-0963">Cytoplasm</keyword>
<comment type="caution">
    <text evidence="9">The sequence shown here is derived from an EMBL/GenBank/DDBJ whole genome shotgun (WGS) entry which is preliminary data.</text>
</comment>
<keyword evidence="1 7" id="KW-0547">Nucleotide-binding</keyword>
<dbReference type="HAMAP" id="MF_01965">
    <property type="entry name" value="NADHX_dehydratase"/>
    <property type="match status" value="1"/>
</dbReference>
<dbReference type="GO" id="GO:0005524">
    <property type="term" value="F:ATP binding"/>
    <property type="evidence" value="ECO:0007669"/>
    <property type="project" value="UniProtKB-KW"/>
</dbReference>
<name>A0A2T9Z798_9FUNG</name>
<dbReference type="Proteomes" id="UP000245609">
    <property type="component" value="Unassembled WGS sequence"/>
</dbReference>
<evidence type="ECO:0000256" key="7">
    <source>
        <dbReference type="HAMAP-Rule" id="MF_03157"/>
    </source>
</evidence>
<proteinExistence type="inferred from homology"/>